<evidence type="ECO:0000313" key="1">
    <source>
        <dbReference type="EMBL" id="STS78727.1"/>
    </source>
</evidence>
<organism evidence="1 2">
    <name type="scientific">Klebsiella pneumoniae</name>
    <dbReference type="NCBI Taxonomy" id="573"/>
    <lineage>
        <taxon>Bacteria</taxon>
        <taxon>Pseudomonadati</taxon>
        <taxon>Pseudomonadota</taxon>
        <taxon>Gammaproteobacteria</taxon>
        <taxon>Enterobacterales</taxon>
        <taxon>Enterobacteriaceae</taxon>
        <taxon>Klebsiella/Raoultella group</taxon>
        <taxon>Klebsiella</taxon>
        <taxon>Klebsiella pneumoniae complex</taxon>
    </lineage>
</organism>
<reference evidence="1 2" key="1">
    <citation type="submission" date="2018-06" db="EMBL/GenBank/DDBJ databases">
        <authorList>
            <consortium name="Pathogen Informatics"/>
            <person name="Doyle S."/>
        </authorList>
    </citation>
    <scope>NUCLEOTIDE SEQUENCE [LARGE SCALE GENOMIC DNA]</scope>
    <source>
        <strain evidence="1 2">NCTC9140</strain>
    </source>
</reference>
<sequence>MDKTNLEVLSGTTEFSSASGEYELNPARYVILDEDKNIQFDLDEYIQRSIGWQQAYLFSLQTPKVNPYAPFSQLDASGKSQVRVYDTENKKEIAVTSGSSNETNPRPDILNRIVWTSDRADNAPAGCSMPMGQTLKNIPISPGLKLSDGGTSFMENGRFLSRLAQLTGLYTYNFGKSGLTSEGVASRQGAARTFYTLLAVSSPHLVQ</sequence>
<name>A0A377TLF9_KLEPN</name>
<dbReference type="Proteomes" id="UP000254938">
    <property type="component" value="Unassembled WGS sequence"/>
</dbReference>
<proteinExistence type="predicted"/>
<gene>
    <name evidence="1" type="ORF">NCTC9140_00361</name>
</gene>
<dbReference type="AlphaFoldDB" id="A0A377TLF9"/>
<evidence type="ECO:0000313" key="2">
    <source>
        <dbReference type="Proteomes" id="UP000254938"/>
    </source>
</evidence>
<accession>A0A377TLF9</accession>
<protein>
    <submittedName>
        <fullName evidence="1">Uncharacterized protein</fullName>
    </submittedName>
</protein>
<dbReference type="EMBL" id="UGKQ01000006">
    <property type="protein sequence ID" value="STS78727.1"/>
    <property type="molecule type" value="Genomic_DNA"/>
</dbReference>